<sequence>MNWGQLEWMRTVYHIVPALIILSKPRLTRFVSISSHLPLPFFSAQPQFVSNDAIRSWHPQQPHQSFAWFLPPAPSSSLSSHLFLSLELSTTTTSTMPSPDRPQPANTPAPNTSFFTPHQSPPAGTLLPASPTTPKLFTPLPLRSLTLHNRLGVAPMCTYSAHQGSLTPWHFSHLTSLSLRGPGITIIEATAVLPEGRISPQDSGLWEDGQVAPLKQLAEFFHSQNQKLGIQLAHAGRKASTVAPWLTTERGVSILAGSDIGGWPESVVAPSPIAWDDNHADPRELTVEDIQRVVGAFKAAAKRAVDAGIDMIQIHCAHGYLLHSFLSPVTNKRTDSYGGSFENRVRLLFDVVGAIREVVPETMPLMVRVSATDWLDEDAYPGAWDIVQTVELAKKLDEDGRVDLLDISSGGNHPDQKIAPHSEYQLELAARVVRELGEKRRLKVSAVGGVADGQTAERVLSEGGVDAVFVGRAWLREANVVERFARELGVRVEGIRQYHRRGRWVEEKKPEVRAEGKL</sequence>
<gene>
    <name evidence="2" type="ORF">EX30DRAFT_350872</name>
</gene>
<dbReference type="GO" id="GO:0003959">
    <property type="term" value="F:NADPH dehydrogenase activity"/>
    <property type="evidence" value="ECO:0007669"/>
    <property type="project" value="InterPro"/>
</dbReference>
<evidence type="ECO:0000259" key="1">
    <source>
        <dbReference type="Pfam" id="PF00724"/>
    </source>
</evidence>
<reference evidence="2 3" key="1">
    <citation type="submission" date="2019-04" db="EMBL/GenBank/DDBJ databases">
        <title>Comparative genomics and transcriptomics to analyze fruiting body development in filamentous ascomycetes.</title>
        <authorList>
            <consortium name="DOE Joint Genome Institute"/>
            <person name="Lutkenhaus R."/>
            <person name="Traeger S."/>
            <person name="Breuer J."/>
            <person name="Kuo A."/>
            <person name="Lipzen A."/>
            <person name="Pangilinan J."/>
            <person name="Dilworth D."/>
            <person name="Sandor L."/>
            <person name="Poggeler S."/>
            <person name="Barry K."/>
            <person name="Grigoriev I.V."/>
            <person name="Nowrousian M."/>
        </authorList>
    </citation>
    <scope>NUCLEOTIDE SEQUENCE [LARGE SCALE GENOMIC DNA]</scope>
    <source>
        <strain evidence="2 3">CBS 389.68</strain>
    </source>
</reference>
<name>A0A4S2MNH3_9PEZI</name>
<dbReference type="GO" id="GO:0050661">
    <property type="term" value="F:NADP binding"/>
    <property type="evidence" value="ECO:0007669"/>
    <property type="project" value="InterPro"/>
</dbReference>
<dbReference type="InterPro" id="IPR001155">
    <property type="entry name" value="OxRdtase_FMN_N"/>
</dbReference>
<dbReference type="Gene3D" id="3.20.20.70">
    <property type="entry name" value="Aldolase class I"/>
    <property type="match status" value="1"/>
</dbReference>
<dbReference type="GO" id="GO:0010181">
    <property type="term" value="F:FMN binding"/>
    <property type="evidence" value="ECO:0007669"/>
    <property type="project" value="InterPro"/>
</dbReference>
<keyword evidence="3" id="KW-1185">Reference proteome</keyword>
<dbReference type="PANTHER" id="PTHR43303:SF2">
    <property type="entry name" value="INDOLEAMINE 2,3-DIOXYGENASE PYRROLE 2,3-DIOXYGENASE (AFU_ORTHOLOGUE AFUA_5G01450"/>
    <property type="match status" value="1"/>
</dbReference>
<protein>
    <submittedName>
        <fullName evidence="2">FMN-linked oxidoreductase</fullName>
    </submittedName>
</protein>
<proteinExistence type="predicted"/>
<dbReference type="STRING" id="341454.A0A4S2MNH3"/>
<dbReference type="OrthoDB" id="72788at2759"/>
<dbReference type="AlphaFoldDB" id="A0A4S2MNH3"/>
<feature type="domain" description="NADH:flavin oxidoreductase/NADH oxidase N-terminal" evidence="1">
    <location>
        <begin position="135"/>
        <end position="487"/>
    </location>
</feature>
<dbReference type="EMBL" id="ML220139">
    <property type="protein sequence ID" value="TGZ78652.1"/>
    <property type="molecule type" value="Genomic_DNA"/>
</dbReference>
<dbReference type="CDD" id="cd02932">
    <property type="entry name" value="OYE_YqiM_FMN"/>
    <property type="match status" value="1"/>
</dbReference>
<dbReference type="InParanoid" id="A0A4S2MNH3"/>
<organism evidence="2 3">
    <name type="scientific">Ascodesmis nigricans</name>
    <dbReference type="NCBI Taxonomy" id="341454"/>
    <lineage>
        <taxon>Eukaryota</taxon>
        <taxon>Fungi</taxon>
        <taxon>Dikarya</taxon>
        <taxon>Ascomycota</taxon>
        <taxon>Pezizomycotina</taxon>
        <taxon>Pezizomycetes</taxon>
        <taxon>Pezizales</taxon>
        <taxon>Ascodesmidaceae</taxon>
        <taxon>Ascodesmis</taxon>
    </lineage>
</organism>
<dbReference type="SUPFAM" id="SSF51395">
    <property type="entry name" value="FMN-linked oxidoreductases"/>
    <property type="match status" value="1"/>
</dbReference>
<evidence type="ECO:0000313" key="2">
    <source>
        <dbReference type="EMBL" id="TGZ78652.1"/>
    </source>
</evidence>
<dbReference type="Pfam" id="PF00724">
    <property type="entry name" value="Oxidored_FMN"/>
    <property type="match status" value="1"/>
</dbReference>
<evidence type="ECO:0000313" key="3">
    <source>
        <dbReference type="Proteomes" id="UP000298138"/>
    </source>
</evidence>
<dbReference type="InterPro" id="IPR044152">
    <property type="entry name" value="YqjM-like"/>
</dbReference>
<dbReference type="PANTHER" id="PTHR43303">
    <property type="entry name" value="NADPH DEHYDROGENASE C23G7.10C-RELATED"/>
    <property type="match status" value="1"/>
</dbReference>
<dbReference type="InterPro" id="IPR013785">
    <property type="entry name" value="Aldolase_TIM"/>
</dbReference>
<dbReference type="Proteomes" id="UP000298138">
    <property type="component" value="Unassembled WGS sequence"/>
</dbReference>
<accession>A0A4S2MNH3</accession>